<geneLocation type="plasmid" evidence="2">
    <name>RCS30_p</name>
</geneLocation>
<proteinExistence type="predicted"/>
<reference evidence="2" key="1">
    <citation type="submission" date="2018-02" db="EMBL/GenBank/DDBJ databases">
        <authorList>
            <person name="Cohen D.B."/>
            <person name="Kent A.D."/>
        </authorList>
    </citation>
    <scope>NUCLEOTIDE SEQUENCE</scope>
    <source>
        <strain evidence="2">513</strain>
    </source>
</reference>
<organism evidence="2">
    <name type="scientific">Escherichia coli</name>
    <dbReference type="NCBI Taxonomy" id="562"/>
    <lineage>
        <taxon>Bacteria</taxon>
        <taxon>Pseudomonadati</taxon>
        <taxon>Pseudomonadota</taxon>
        <taxon>Gammaproteobacteria</taxon>
        <taxon>Enterobacterales</taxon>
        <taxon>Enterobacteriaceae</taxon>
        <taxon>Escherichia</taxon>
    </lineage>
</organism>
<dbReference type="EMBL" id="LT985224">
    <property type="protein sequence ID" value="SPD96060.1"/>
    <property type="molecule type" value="Genomic_DNA"/>
</dbReference>
<dbReference type="AlphaFoldDB" id="A0A2P9DY52"/>
<gene>
    <name evidence="2" type="ORF">RCS30_P0004</name>
</gene>
<evidence type="ECO:0000256" key="1">
    <source>
        <dbReference type="SAM" id="MobiDB-lite"/>
    </source>
</evidence>
<feature type="compositionally biased region" description="Basic and acidic residues" evidence="1">
    <location>
        <begin position="1"/>
        <end position="16"/>
    </location>
</feature>
<accession>A0A2P9DY52</accession>
<sequence length="77" mass="8921">MVRGEISRFPRKDRIDMPGSQTPPGPYGTRSNAPYDVAFRKQYNVGTREFNIHFVAQWLACQHPCQRFAPYLTVYNA</sequence>
<keyword evidence="2" id="KW-0614">Plasmid</keyword>
<name>A0A2P9DY52_ECOLX</name>
<feature type="region of interest" description="Disordered" evidence="1">
    <location>
        <begin position="1"/>
        <end position="32"/>
    </location>
</feature>
<protein>
    <submittedName>
        <fullName evidence="2">Uncharacterized protein</fullName>
    </submittedName>
</protein>
<evidence type="ECO:0000313" key="2">
    <source>
        <dbReference type="EMBL" id="SPD96060.1"/>
    </source>
</evidence>